<keyword evidence="2" id="KW-0812">Transmembrane</keyword>
<dbReference type="Proteomes" id="UP000190831">
    <property type="component" value="Chromosome F"/>
</dbReference>
<feature type="region of interest" description="Disordered" evidence="1">
    <location>
        <begin position="62"/>
        <end position="159"/>
    </location>
</feature>
<accession>A0A1G4MF15</accession>
<evidence type="ECO:0000313" key="4">
    <source>
        <dbReference type="Proteomes" id="UP000190831"/>
    </source>
</evidence>
<dbReference type="AlphaFoldDB" id="A0A1G4MF15"/>
<feature type="compositionally biased region" description="Basic and acidic residues" evidence="1">
    <location>
        <begin position="142"/>
        <end position="159"/>
    </location>
</feature>
<name>A0A1G4MF15_LACFM</name>
<keyword evidence="4" id="KW-1185">Reference proteome</keyword>
<evidence type="ECO:0000313" key="3">
    <source>
        <dbReference type="EMBL" id="SCW02457.1"/>
    </source>
</evidence>
<feature type="compositionally biased region" description="Polar residues" evidence="1">
    <location>
        <begin position="63"/>
        <end position="73"/>
    </location>
</feature>
<gene>
    <name evidence="3" type="ORF">LAFE_0F06854G</name>
</gene>
<sequence>MQGGIRRKNDLLPRYRKGAGHKKQSYLTTPMKKVIVYVMILITLWLMIQTILSEKKDVDFELDTSNSRSGVNRDNTDTLADAGEAGNKVPKEKFNNEVAMQQEVKNLQKEYGKEPAKDPPKQAVGNDVKAMKESEPLEAVDEQAKMINDKAPFKKTDKT</sequence>
<keyword evidence="2" id="KW-0472">Membrane</keyword>
<dbReference type="EMBL" id="LT598490">
    <property type="protein sequence ID" value="SCW02457.1"/>
    <property type="molecule type" value="Genomic_DNA"/>
</dbReference>
<protein>
    <submittedName>
        <fullName evidence="3">LAFE_0F06854g1_1</fullName>
    </submittedName>
</protein>
<evidence type="ECO:0000256" key="1">
    <source>
        <dbReference type="SAM" id="MobiDB-lite"/>
    </source>
</evidence>
<dbReference type="STRING" id="4955.A0A1G4MF15"/>
<keyword evidence="2" id="KW-1133">Transmembrane helix</keyword>
<proteinExistence type="predicted"/>
<dbReference type="OMA" id="WLTTPMK"/>
<feature type="compositionally biased region" description="Basic and acidic residues" evidence="1">
    <location>
        <begin position="106"/>
        <end position="120"/>
    </location>
</feature>
<evidence type="ECO:0000256" key="2">
    <source>
        <dbReference type="SAM" id="Phobius"/>
    </source>
</evidence>
<organism evidence="3 4">
    <name type="scientific">Lachancea fermentati</name>
    <name type="common">Zygosaccharomyces fermentati</name>
    <dbReference type="NCBI Taxonomy" id="4955"/>
    <lineage>
        <taxon>Eukaryota</taxon>
        <taxon>Fungi</taxon>
        <taxon>Dikarya</taxon>
        <taxon>Ascomycota</taxon>
        <taxon>Saccharomycotina</taxon>
        <taxon>Saccharomycetes</taxon>
        <taxon>Saccharomycetales</taxon>
        <taxon>Saccharomycetaceae</taxon>
        <taxon>Lachancea</taxon>
    </lineage>
</organism>
<reference evidence="4" key="1">
    <citation type="submission" date="2016-03" db="EMBL/GenBank/DDBJ databases">
        <authorList>
            <person name="Devillers H."/>
        </authorList>
    </citation>
    <scope>NUCLEOTIDE SEQUENCE [LARGE SCALE GENOMIC DNA]</scope>
</reference>
<dbReference type="OrthoDB" id="4069445at2759"/>
<feature type="transmembrane region" description="Helical" evidence="2">
    <location>
        <begin position="34"/>
        <end position="52"/>
    </location>
</feature>